<reference evidence="2 3" key="1">
    <citation type="journal article" date="2014" name="PLoS Genet.">
        <title>Analysis of the Phlebiopsis gigantea genome, transcriptome and secretome provides insight into its pioneer colonization strategies of wood.</title>
        <authorList>
            <person name="Hori C."/>
            <person name="Ishida T."/>
            <person name="Igarashi K."/>
            <person name="Samejima M."/>
            <person name="Suzuki H."/>
            <person name="Master E."/>
            <person name="Ferreira P."/>
            <person name="Ruiz-Duenas F.J."/>
            <person name="Held B."/>
            <person name="Canessa P."/>
            <person name="Larrondo L.F."/>
            <person name="Schmoll M."/>
            <person name="Druzhinina I.S."/>
            <person name="Kubicek C.P."/>
            <person name="Gaskell J.A."/>
            <person name="Kersten P."/>
            <person name="St John F."/>
            <person name="Glasner J."/>
            <person name="Sabat G."/>
            <person name="Splinter BonDurant S."/>
            <person name="Syed K."/>
            <person name="Yadav J."/>
            <person name="Mgbeahuruike A.C."/>
            <person name="Kovalchuk A."/>
            <person name="Asiegbu F.O."/>
            <person name="Lackner G."/>
            <person name="Hoffmeister D."/>
            <person name="Rencoret J."/>
            <person name="Gutierrez A."/>
            <person name="Sun H."/>
            <person name="Lindquist E."/>
            <person name="Barry K."/>
            <person name="Riley R."/>
            <person name="Grigoriev I.V."/>
            <person name="Henrissat B."/>
            <person name="Kues U."/>
            <person name="Berka R.M."/>
            <person name="Martinez A.T."/>
            <person name="Covert S.F."/>
            <person name="Blanchette R.A."/>
            <person name="Cullen D."/>
        </authorList>
    </citation>
    <scope>NUCLEOTIDE SEQUENCE [LARGE SCALE GENOMIC DNA]</scope>
    <source>
        <strain evidence="2 3">11061_1 CR5-6</strain>
    </source>
</reference>
<dbReference type="AlphaFoldDB" id="A0A0C3SAZ1"/>
<feature type="compositionally biased region" description="Polar residues" evidence="1">
    <location>
        <begin position="167"/>
        <end position="177"/>
    </location>
</feature>
<feature type="compositionally biased region" description="Low complexity" evidence="1">
    <location>
        <begin position="154"/>
        <end position="166"/>
    </location>
</feature>
<accession>A0A0C3SAZ1</accession>
<sequence length="192" mass="20698">MLGNTTATENQPPQPLHAWCSEHSRHSVPQRRRYSEQRLRRCSSLHRASGHPLHLALRLRAPSEPSASNLGEALVPTVDCLTTLVVNVETHGPQDVDHSATLVSIVSALFRPCSPSTLPERNAGAAVGVQDRAPWSPRHMGLVANVVRRRRGRGSPPSSPLSSPVLATSSVGESTISLPGRAHRNAALAERH</sequence>
<evidence type="ECO:0000313" key="2">
    <source>
        <dbReference type="EMBL" id="KIP07470.1"/>
    </source>
</evidence>
<gene>
    <name evidence="2" type="ORF">PHLGIDRAFT_415210</name>
</gene>
<protein>
    <submittedName>
        <fullName evidence="2">Uncharacterized protein</fullName>
    </submittedName>
</protein>
<feature type="region of interest" description="Disordered" evidence="1">
    <location>
        <begin position="149"/>
        <end position="192"/>
    </location>
</feature>
<organism evidence="2 3">
    <name type="scientific">Phlebiopsis gigantea (strain 11061_1 CR5-6)</name>
    <name type="common">White-rot fungus</name>
    <name type="synonym">Peniophora gigantea</name>
    <dbReference type="NCBI Taxonomy" id="745531"/>
    <lineage>
        <taxon>Eukaryota</taxon>
        <taxon>Fungi</taxon>
        <taxon>Dikarya</taxon>
        <taxon>Basidiomycota</taxon>
        <taxon>Agaricomycotina</taxon>
        <taxon>Agaricomycetes</taxon>
        <taxon>Polyporales</taxon>
        <taxon>Phanerochaetaceae</taxon>
        <taxon>Phlebiopsis</taxon>
    </lineage>
</organism>
<dbReference type="HOGENOM" id="CLU_1415649_0_0_1"/>
<name>A0A0C3SAZ1_PHLG1</name>
<keyword evidence="3" id="KW-1185">Reference proteome</keyword>
<dbReference type="Proteomes" id="UP000053257">
    <property type="component" value="Unassembled WGS sequence"/>
</dbReference>
<evidence type="ECO:0000256" key="1">
    <source>
        <dbReference type="SAM" id="MobiDB-lite"/>
    </source>
</evidence>
<proteinExistence type="predicted"/>
<dbReference type="EMBL" id="KN840496">
    <property type="protein sequence ID" value="KIP07470.1"/>
    <property type="molecule type" value="Genomic_DNA"/>
</dbReference>
<feature type="region of interest" description="Disordered" evidence="1">
    <location>
        <begin position="1"/>
        <end position="24"/>
    </location>
</feature>
<feature type="compositionally biased region" description="Polar residues" evidence="1">
    <location>
        <begin position="1"/>
        <end position="11"/>
    </location>
</feature>
<evidence type="ECO:0000313" key="3">
    <source>
        <dbReference type="Proteomes" id="UP000053257"/>
    </source>
</evidence>